<keyword evidence="4" id="KW-0408">Iron</keyword>
<dbReference type="Pfam" id="PF04055">
    <property type="entry name" value="Radical_SAM"/>
    <property type="match status" value="1"/>
</dbReference>
<dbReference type="EMBL" id="FOSZ01000006">
    <property type="protein sequence ID" value="SFL16837.1"/>
    <property type="molecule type" value="Genomic_DNA"/>
</dbReference>
<evidence type="ECO:0000313" key="7">
    <source>
        <dbReference type="EMBL" id="SFL16837.1"/>
    </source>
</evidence>
<dbReference type="STRING" id="1280847.SAMN04488036_10622"/>
<dbReference type="RefSeq" id="WP_093324960.1">
    <property type="nucleotide sequence ID" value="NZ_FOSZ01000006.1"/>
</dbReference>
<sequence>MPGEKRAWMMPGVLTLLAALIPDHHEIVLIDEAVEDIDFEALRRFDVIGITGQIAQRDRMIEILERVKTLPGTVVVGGPYAAIDEQFFDGLCDTIFVGEADQTWPEFVEAMANGDSVQSRYEQTEKTDMATLPPARMDLMKAEHYMSASIQYSRGCPFTCEFCDIIVIFGRRPRVKSAKQVIAELEGVWKAGFGVCFVVDDNFIGNKVAVKKMLPELIRWQEENGYPLVLSTEATLNLADDAELMELMIRANFREVFIGIESTREESLIETKKLQNIRGESMSTKLDRIRDAGLVVSAGFIVGFDEDDDRIFEEQVQFIESNNIGRVSFGVLVALPKTPLYERLEAEGRLTDDNDICNFIPKQMTRDQLVAGYEKALRRLYTAEAFIGRVVRNVTTSDKYIAKRREMQSRETHKPRWLGGVATSGVIAWRLGREMARRKVFRKGLRMYWRAYRRNRAAGGLSVSAFIGLCAMHWHHYCLTQLAAPGSGEQGLNIFSAASVDATKAADHMADA</sequence>
<dbReference type="GO" id="GO:0005829">
    <property type="term" value="C:cytosol"/>
    <property type="evidence" value="ECO:0007669"/>
    <property type="project" value="TreeGrafter"/>
</dbReference>
<dbReference type="GO" id="GO:0051539">
    <property type="term" value="F:4 iron, 4 sulfur cluster binding"/>
    <property type="evidence" value="ECO:0007669"/>
    <property type="project" value="UniProtKB-KW"/>
</dbReference>
<dbReference type="InterPro" id="IPR034530">
    <property type="entry name" value="HpnP-like"/>
</dbReference>
<dbReference type="InterPro" id="IPR051198">
    <property type="entry name" value="BchE-like"/>
</dbReference>
<dbReference type="PANTHER" id="PTHR43409:SF3">
    <property type="entry name" value="HYPOTHETICAL METHYLTRANSFERASE"/>
    <property type="match status" value="1"/>
</dbReference>
<dbReference type="Pfam" id="PF13282">
    <property type="entry name" value="DUF4070"/>
    <property type="match status" value="1"/>
</dbReference>
<dbReference type="PROSITE" id="PS51918">
    <property type="entry name" value="RADICAL_SAM"/>
    <property type="match status" value="1"/>
</dbReference>
<comment type="cofactor">
    <cofactor evidence="1">
        <name>[4Fe-4S] cluster</name>
        <dbReference type="ChEBI" id="CHEBI:49883"/>
    </cofactor>
</comment>
<keyword evidence="8" id="KW-1185">Reference proteome</keyword>
<evidence type="ECO:0000313" key="8">
    <source>
        <dbReference type="Proteomes" id="UP000198851"/>
    </source>
</evidence>
<name>A0A1I4FIT9_9RHOB</name>
<dbReference type="Gene3D" id="3.80.30.20">
    <property type="entry name" value="tm_1862 like domain"/>
    <property type="match status" value="1"/>
</dbReference>
<keyword evidence="5" id="KW-0411">Iron-sulfur</keyword>
<dbReference type="SFLD" id="SFLDS00029">
    <property type="entry name" value="Radical_SAM"/>
    <property type="match status" value="1"/>
</dbReference>
<dbReference type="GO" id="GO:0046872">
    <property type="term" value="F:metal ion binding"/>
    <property type="evidence" value="ECO:0007669"/>
    <property type="project" value="UniProtKB-KW"/>
</dbReference>
<dbReference type="InterPro" id="IPR025274">
    <property type="entry name" value="DUF4070"/>
</dbReference>
<accession>A0A1I4FIT9</accession>
<protein>
    <submittedName>
        <fullName evidence="7">Radical SAM superfamily enzyme YgiQ, UPF0313 family</fullName>
    </submittedName>
</protein>
<dbReference type="InterPro" id="IPR007197">
    <property type="entry name" value="rSAM"/>
</dbReference>
<dbReference type="SFLD" id="SFLDG01082">
    <property type="entry name" value="B12-binding_domain_containing"/>
    <property type="match status" value="1"/>
</dbReference>
<dbReference type="InterPro" id="IPR023404">
    <property type="entry name" value="rSAM_horseshoe"/>
</dbReference>
<dbReference type="OrthoDB" id="9801424at2"/>
<dbReference type="InterPro" id="IPR058240">
    <property type="entry name" value="rSAM_sf"/>
</dbReference>
<keyword evidence="2" id="KW-0949">S-adenosyl-L-methionine</keyword>
<reference evidence="8" key="1">
    <citation type="submission" date="2016-10" db="EMBL/GenBank/DDBJ databases">
        <authorList>
            <person name="Varghese N."/>
            <person name="Submissions S."/>
        </authorList>
    </citation>
    <scope>NUCLEOTIDE SEQUENCE [LARGE SCALE GENOMIC DNA]</scope>
    <source>
        <strain evidence="8">DSM 28453</strain>
    </source>
</reference>
<gene>
    <name evidence="7" type="ORF">SAMN04488036_10622</name>
</gene>
<evidence type="ECO:0000259" key="6">
    <source>
        <dbReference type="PROSITE" id="PS51918"/>
    </source>
</evidence>
<dbReference type="GO" id="GO:0003824">
    <property type="term" value="F:catalytic activity"/>
    <property type="evidence" value="ECO:0007669"/>
    <property type="project" value="InterPro"/>
</dbReference>
<dbReference type="SFLD" id="SFLDG01123">
    <property type="entry name" value="methyltransferase_(Class_B)"/>
    <property type="match status" value="1"/>
</dbReference>
<dbReference type="PANTHER" id="PTHR43409">
    <property type="entry name" value="ANAEROBIC MAGNESIUM-PROTOPORPHYRIN IX MONOMETHYL ESTER CYCLASE-RELATED"/>
    <property type="match status" value="1"/>
</dbReference>
<feature type="domain" description="Radical SAM core" evidence="6">
    <location>
        <begin position="140"/>
        <end position="374"/>
    </location>
</feature>
<dbReference type="AlphaFoldDB" id="A0A1I4FIT9"/>
<dbReference type="SMART" id="SM00729">
    <property type="entry name" value="Elp3"/>
    <property type="match status" value="1"/>
</dbReference>
<dbReference type="SFLD" id="SFLDF00303">
    <property type="entry name" value="hopanoid_C2-methyltransferase"/>
    <property type="match status" value="1"/>
</dbReference>
<evidence type="ECO:0000256" key="2">
    <source>
        <dbReference type="ARBA" id="ARBA00022691"/>
    </source>
</evidence>
<dbReference type="InterPro" id="IPR034466">
    <property type="entry name" value="Methyltransferase_Class_B"/>
</dbReference>
<keyword evidence="3" id="KW-0479">Metal-binding</keyword>
<dbReference type="SUPFAM" id="SSF102114">
    <property type="entry name" value="Radical SAM enzymes"/>
    <property type="match status" value="1"/>
</dbReference>
<evidence type="ECO:0000256" key="3">
    <source>
        <dbReference type="ARBA" id="ARBA00022723"/>
    </source>
</evidence>
<evidence type="ECO:0000256" key="4">
    <source>
        <dbReference type="ARBA" id="ARBA00023004"/>
    </source>
</evidence>
<proteinExistence type="predicted"/>
<dbReference type="Gene3D" id="3.40.50.280">
    <property type="entry name" value="Cobalamin-binding domain"/>
    <property type="match status" value="1"/>
</dbReference>
<evidence type="ECO:0000256" key="1">
    <source>
        <dbReference type="ARBA" id="ARBA00001966"/>
    </source>
</evidence>
<dbReference type="InterPro" id="IPR006638">
    <property type="entry name" value="Elp3/MiaA/NifB-like_rSAM"/>
</dbReference>
<evidence type="ECO:0000256" key="5">
    <source>
        <dbReference type="ARBA" id="ARBA00023014"/>
    </source>
</evidence>
<organism evidence="7 8">
    <name type="scientific">Shimia haliotis</name>
    <dbReference type="NCBI Taxonomy" id="1280847"/>
    <lineage>
        <taxon>Bacteria</taxon>
        <taxon>Pseudomonadati</taxon>
        <taxon>Pseudomonadota</taxon>
        <taxon>Alphaproteobacteria</taxon>
        <taxon>Rhodobacterales</taxon>
        <taxon>Roseobacteraceae</taxon>
    </lineage>
</organism>
<dbReference type="CDD" id="cd01335">
    <property type="entry name" value="Radical_SAM"/>
    <property type="match status" value="1"/>
</dbReference>
<dbReference type="Proteomes" id="UP000198851">
    <property type="component" value="Unassembled WGS sequence"/>
</dbReference>